<dbReference type="Proteomes" id="UP000248301">
    <property type="component" value="Unassembled WGS sequence"/>
</dbReference>
<comment type="caution">
    <text evidence="6">The sequence shown here is derived from an EMBL/GenBank/DDBJ whole genome shotgun (WGS) entry which is preliminary data.</text>
</comment>
<dbReference type="InterPro" id="IPR036390">
    <property type="entry name" value="WH_DNA-bd_sf"/>
</dbReference>
<dbReference type="Pfam" id="PF00126">
    <property type="entry name" value="HTH_1"/>
    <property type="match status" value="1"/>
</dbReference>
<dbReference type="EMBL" id="NKUF01000091">
    <property type="protein sequence ID" value="PYD60132.1"/>
    <property type="molecule type" value="Genomic_DNA"/>
</dbReference>
<dbReference type="GO" id="GO:0043565">
    <property type="term" value="F:sequence-specific DNA binding"/>
    <property type="evidence" value="ECO:0007669"/>
    <property type="project" value="TreeGrafter"/>
</dbReference>
<protein>
    <submittedName>
        <fullName evidence="6">LysR family transcriptional regulator</fullName>
    </submittedName>
</protein>
<dbReference type="GO" id="GO:0006351">
    <property type="term" value="P:DNA-templated transcription"/>
    <property type="evidence" value="ECO:0007669"/>
    <property type="project" value="TreeGrafter"/>
</dbReference>
<keyword evidence="3" id="KW-0238">DNA-binding</keyword>
<comment type="similarity">
    <text evidence="1">Belongs to the LysR transcriptional regulatory family.</text>
</comment>
<proteinExistence type="inferred from homology"/>
<dbReference type="PROSITE" id="PS50931">
    <property type="entry name" value="HTH_LYSR"/>
    <property type="match status" value="1"/>
</dbReference>
<evidence type="ECO:0000313" key="6">
    <source>
        <dbReference type="EMBL" id="PYD60132.1"/>
    </source>
</evidence>
<evidence type="ECO:0000256" key="1">
    <source>
        <dbReference type="ARBA" id="ARBA00009437"/>
    </source>
</evidence>
<dbReference type="OrthoDB" id="9812435at2"/>
<dbReference type="GO" id="GO:0003700">
    <property type="term" value="F:DNA-binding transcription factor activity"/>
    <property type="evidence" value="ECO:0007669"/>
    <property type="project" value="InterPro"/>
</dbReference>
<dbReference type="PANTHER" id="PTHR30537:SF31">
    <property type="entry name" value="TRANSCRIPTIONAL REGULATOR, LYSR FAMILY"/>
    <property type="match status" value="1"/>
</dbReference>
<dbReference type="InterPro" id="IPR036388">
    <property type="entry name" value="WH-like_DNA-bd_sf"/>
</dbReference>
<reference evidence="6 7" key="1">
    <citation type="submission" date="2017-07" db="EMBL/GenBank/DDBJ databases">
        <title>A draft genome sequence of Gluconacetobacter entanii LTH 4560.</title>
        <authorList>
            <person name="Skraban J."/>
            <person name="Cleenwerck I."/>
            <person name="Vandamme P."/>
            <person name="Trcek J."/>
        </authorList>
    </citation>
    <scope>NUCLEOTIDE SEQUENCE [LARGE SCALE GENOMIC DNA]</scope>
    <source>
        <strain evidence="6 7">LTH 4560</strain>
    </source>
</reference>
<dbReference type="FunFam" id="1.10.10.10:FF:000001">
    <property type="entry name" value="LysR family transcriptional regulator"/>
    <property type="match status" value="1"/>
</dbReference>
<gene>
    <name evidence="6" type="ORF">CFR72_16120</name>
</gene>
<dbReference type="Gene3D" id="1.10.10.10">
    <property type="entry name" value="Winged helix-like DNA-binding domain superfamily/Winged helix DNA-binding domain"/>
    <property type="match status" value="1"/>
</dbReference>
<accession>A0A318PRX9</accession>
<feature type="domain" description="HTH lysR-type" evidence="5">
    <location>
        <begin position="1"/>
        <end position="59"/>
    </location>
</feature>
<dbReference type="InterPro" id="IPR058163">
    <property type="entry name" value="LysR-type_TF_proteobact-type"/>
</dbReference>
<dbReference type="SUPFAM" id="SSF53850">
    <property type="entry name" value="Periplasmic binding protein-like II"/>
    <property type="match status" value="1"/>
</dbReference>
<organism evidence="6 7">
    <name type="scientific">Gluconacetobacter entanii</name>
    <dbReference type="NCBI Taxonomy" id="108528"/>
    <lineage>
        <taxon>Bacteria</taxon>
        <taxon>Pseudomonadati</taxon>
        <taxon>Pseudomonadota</taxon>
        <taxon>Alphaproteobacteria</taxon>
        <taxon>Acetobacterales</taxon>
        <taxon>Acetobacteraceae</taxon>
        <taxon>Gluconacetobacter</taxon>
    </lineage>
</organism>
<keyword evidence="4" id="KW-0804">Transcription</keyword>
<evidence type="ECO:0000313" key="7">
    <source>
        <dbReference type="Proteomes" id="UP000248301"/>
    </source>
</evidence>
<evidence type="ECO:0000256" key="3">
    <source>
        <dbReference type="ARBA" id="ARBA00023125"/>
    </source>
</evidence>
<keyword evidence="2" id="KW-0805">Transcription regulation</keyword>
<dbReference type="InterPro" id="IPR005119">
    <property type="entry name" value="LysR_subst-bd"/>
</dbReference>
<sequence length="311" mass="34458">MRDLNDFEYFVQVVKHGGFSAAARATGLQKSLLSRRIRVLEDRLHTRLLQRSSRHFSVTETGHRFYEHCLAMLAEAESAERSVAQLQAEPCGQVRLSCPVALLNFQFGALLARFVLRYPSVTLHLDSTNRRVDVLKEGLDLAIRVRFPPLASSDLVMRTLDTSTQCLVAAPTLVRHPPASPADLNGFPSLDFHTGPGAHSWLLENRQGQTATIFHEPRLATDDMAVLREAALIGVGIGQFPTMMIWPDIEAGRLVPVLPQWRPQAGIVHAVFPSRRGLVPAVRALLDFLARECAAQRRLATEALPNPTPDS</sequence>
<dbReference type="AlphaFoldDB" id="A0A318PRX9"/>
<evidence type="ECO:0000256" key="2">
    <source>
        <dbReference type="ARBA" id="ARBA00023015"/>
    </source>
</evidence>
<dbReference type="Gene3D" id="3.40.190.290">
    <property type="match status" value="1"/>
</dbReference>
<dbReference type="InterPro" id="IPR000847">
    <property type="entry name" value="LysR_HTH_N"/>
</dbReference>
<dbReference type="SUPFAM" id="SSF46785">
    <property type="entry name" value="Winged helix' DNA-binding domain"/>
    <property type="match status" value="1"/>
</dbReference>
<dbReference type="Pfam" id="PF03466">
    <property type="entry name" value="LysR_substrate"/>
    <property type="match status" value="1"/>
</dbReference>
<evidence type="ECO:0000259" key="5">
    <source>
        <dbReference type="PROSITE" id="PS50931"/>
    </source>
</evidence>
<dbReference type="RefSeq" id="WP_110914774.1">
    <property type="nucleotide sequence ID" value="NZ_NKUF01000091.1"/>
</dbReference>
<dbReference type="CDD" id="cd08473">
    <property type="entry name" value="PBP2_CrgA_like_4"/>
    <property type="match status" value="1"/>
</dbReference>
<evidence type="ECO:0000256" key="4">
    <source>
        <dbReference type="ARBA" id="ARBA00023163"/>
    </source>
</evidence>
<dbReference type="PANTHER" id="PTHR30537">
    <property type="entry name" value="HTH-TYPE TRANSCRIPTIONAL REGULATOR"/>
    <property type="match status" value="1"/>
</dbReference>
<name>A0A318PRX9_9PROT</name>